<feature type="compositionally biased region" description="Low complexity" evidence="1">
    <location>
        <begin position="278"/>
        <end position="290"/>
    </location>
</feature>
<feature type="compositionally biased region" description="Polar residues" evidence="1">
    <location>
        <begin position="298"/>
        <end position="324"/>
    </location>
</feature>
<dbReference type="RefSeq" id="XP_033397420.1">
    <property type="nucleotide sequence ID" value="XM_033545175.1"/>
</dbReference>
<dbReference type="OrthoDB" id="5309154at2759"/>
<dbReference type="AlphaFoldDB" id="A0A6A6BDX5"/>
<feature type="compositionally biased region" description="Polar residues" evidence="1">
    <location>
        <begin position="569"/>
        <end position="583"/>
    </location>
</feature>
<evidence type="ECO:0000256" key="1">
    <source>
        <dbReference type="SAM" id="MobiDB-lite"/>
    </source>
</evidence>
<feature type="region of interest" description="Disordered" evidence="1">
    <location>
        <begin position="616"/>
        <end position="636"/>
    </location>
</feature>
<dbReference type="EMBL" id="ML995486">
    <property type="protein sequence ID" value="KAF2141708.1"/>
    <property type="molecule type" value="Genomic_DNA"/>
</dbReference>
<keyword evidence="3" id="KW-1185">Reference proteome</keyword>
<sequence length="679" mass="75297">MKCHETDSDLAAEVTVKCGDNPSEEYGFWKDEDDDSLCCWIPVVEGETISIHTSLKGFFSKGHVDLAIDGIFRNTKESYTKKTRTKRVEHFDTVYHKEGRTVKKSLMRIKALEETSTPSGNQDVGIIEVLLHAIQADDQATSLNVVDTFSEMGNWREGNKRPGVHALVPDFEIEMIDSDEPVIKSGAAHRIVSLMKRKRPGSSPWAIMKFFYRSKGKLFPARNAQSVTLLHSDSVANLYPAAIVAKKISSAPKSSHALPQRPRNGTNTSALSQFSREASSSIADSLASPSPRHPLPSRATTVDSFTEKSANPSEPTYTPRSSPQRLLCPAPSSDGNTLPKDEGIRADPPAFKLPGLTLHTTMDRKSITDTTLKTVPEELEQQPEEFHMQLKAVTKEDQSEINTRANNEVTATDHASTVPESVFSRLARSSSEGRKLHIQMNESSQVNADDGTHALHQGIPRSSPTLDGSELAEKRQNDCSIPEETARLDSPFVPIVESVENSREVRVITTDDEIAEKKVAVKGDTEVDMESSATDDLVSKDKNVIKTSERVHTDSEQLEEELLKGDGIPSSSNKRTATSTPSCSKDGKRQKLDTGTDTAKMSVTQLQQLLTQKKRKRAEVQLRVQEGQRKKREANERLQTALRKQLEDVERETEDLENLAMDDEEACLQDEQALKDLEN</sequence>
<gene>
    <name evidence="2" type="ORF">K452DRAFT_333446</name>
</gene>
<feature type="region of interest" description="Disordered" evidence="1">
    <location>
        <begin position="250"/>
        <end position="355"/>
    </location>
</feature>
<reference evidence="2" key="1">
    <citation type="journal article" date="2020" name="Stud. Mycol.">
        <title>101 Dothideomycetes genomes: a test case for predicting lifestyles and emergence of pathogens.</title>
        <authorList>
            <person name="Haridas S."/>
            <person name="Albert R."/>
            <person name="Binder M."/>
            <person name="Bloem J."/>
            <person name="Labutti K."/>
            <person name="Salamov A."/>
            <person name="Andreopoulos B."/>
            <person name="Baker S."/>
            <person name="Barry K."/>
            <person name="Bills G."/>
            <person name="Bluhm B."/>
            <person name="Cannon C."/>
            <person name="Castanera R."/>
            <person name="Culley D."/>
            <person name="Daum C."/>
            <person name="Ezra D."/>
            <person name="Gonzalez J."/>
            <person name="Henrissat B."/>
            <person name="Kuo A."/>
            <person name="Liang C."/>
            <person name="Lipzen A."/>
            <person name="Lutzoni F."/>
            <person name="Magnuson J."/>
            <person name="Mondo S."/>
            <person name="Nolan M."/>
            <person name="Ohm R."/>
            <person name="Pangilinan J."/>
            <person name="Park H.-J."/>
            <person name="Ramirez L."/>
            <person name="Alfaro M."/>
            <person name="Sun H."/>
            <person name="Tritt A."/>
            <person name="Yoshinaga Y."/>
            <person name="Zwiers L.-H."/>
            <person name="Turgeon B."/>
            <person name="Goodwin S."/>
            <person name="Spatafora J."/>
            <person name="Crous P."/>
            <person name="Grigoriev I."/>
        </authorList>
    </citation>
    <scope>NUCLEOTIDE SEQUENCE</scope>
    <source>
        <strain evidence="2">CBS 121167</strain>
    </source>
</reference>
<protein>
    <submittedName>
        <fullName evidence="2">Uncharacterized protein</fullName>
    </submittedName>
</protein>
<dbReference type="Proteomes" id="UP000799438">
    <property type="component" value="Unassembled WGS sequence"/>
</dbReference>
<evidence type="ECO:0000313" key="2">
    <source>
        <dbReference type="EMBL" id="KAF2141708.1"/>
    </source>
</evidence>
<proteinExistence type="predicted"/>
<organism evidence="2 3">
    <name type="scientific">Aplosporella prunicola CBS 121167</name>
    <dbReference type="NCBI Taxonomy" id="1176127"/>
    <lineage>
        <taxon>Eukaryota</taxon>
        <taxon>Fungi</taxon>
        <taxon>Dikarya</taxon>
        <taxon>Ascomycota</taxon>
        <taxon>Pezizomycotina</taxon>
        <taxon>Dothideomycetes</taxon>
        <taxon>Dothideomycetes incertae sedis</taxon>
        <taxon>Botryosphaeriales</taxon>
        <taxon>Aplosporellaceae</taxon>
        <taxon>Aplosporella</taxon>
    </lineage>
</organism>
<feature type="compositionally biased region" description="Basic and acidic residues" evidence="1">
    <location>
        <begin position="585"/>
        <end position="594"/>
    </location>
</feature>
<accession>A0A6A6BDX5</accession>
<feature type="compositionally biased region" description="Polar residues" evidence="1">
    <location>
        <begin position="263"/>
        <end position="277"/>
    </location>
</feature>
<name>A0A6A6BDX5_9PEZI</name>
<feature type="region of interest" description="Disordered" evidence="1">
    <location>
        <begin position="548"/>
        <end position="598"/>
    </location>
</feature>
<evidence type="ECO:0000313" key="3">
    <source>
        <dbReference type="Proteomes" id="UP000799438"/>
    </source>
</evidence>
<dbReference type="GeneID" id="54302673"/>